<dbReference type="GO" id="GO:0005886">
    <property type="term" value="C:plasma membrane"/>
    <property type="evidence" value="ECO:0007669"/>
    <property type="project" value="TreeGrafter"/>
</dbReference>
<feature type="domain" description="DAGKc" evidence="1">
    <location>
        <begin position="1"/>
        <end position="107"/>
    </location>
</feature>
<dbReference type="PANTHER" id="PTHR11255:SF80">
    <property type="entry name" value="EYE-SPECIFIC DIACYLGLYCEROL KINASE"/>
    <property type="match status" value="1"/>
</dbReference>
<dbReference type="AlphaFoldDB" id="A0A3S5AN35"/>
<dbReference type="InterPro" id="IPR001206">
    <property type="entry name" value="Diacylglycerol_kinase_cat_dom"/>
</dbReference>
<evidence type="ECO:0000313" key="2">
    <source>
        <dbReference type="EMBL" id="VEL41052.1"/>
    </source>
</evidence>
<proteinExistence type="predicted"/>
<sequence length="107" mass="11705">MTVFRASRFSDVEKNVRIWRNVKLNIESLASALLELFAQIKSLRILACGGDGTVGWILSQMDSLGYNPMPPVAVLPLGTGNDLARTLCWGPVSSQKLSSKQTKLDLV</sequence>
<protein>
    <recommendedName>
        <fullName evidence="1">DAGKc domain-containing protein</fullName>
    </recommendedName>
</protein>
<accession>A0A3S5AN35</accession>
<dbReference type="SMART" id="SM00046">
    <property type="entry name" value="DAGKc"/>
    <property type="match status" value="1"/>
</dbReference>
<dbReference type="PANTHER" id="PTHR11255">
    <property type="entry name" value="DIACYLGLYCEROL KINASE"/>
    <property type="match status" value="1"/>
</dbReference>
<dbReference type="OrthoDB" id="196165at2759"/>
<dbReference type="GO" id="GO:0004143">
    <property type="term" value="F:ATP-dependent diacylglycerol kinase activity"/>
    <property type="evidence" value="ECO:0007669"/>
    <property type="project" value="InterPro"/>
</dbReference>
<dbReference type="PROSITE" id="PS50146">
    <property type="entry name" value="DAGK"/>
    <property type="match status" value="1"/>
</dbReference>
<dbReference type="InterPro" id="IPR016064">
    <property type="entry name" value="NAD/diacylglycerol_kinase_sf"/>
</dbReference>
<dbReference type="Proteomes" id="UP000784294">
    <property type="component" value="Unassembled WGS sequence"/>
</dbReference>
<gene>
    <name evidence="2" type="ORF">PXEA_LOCUS34492</name>
</gene>
<evidence type="ECO:0000259" key="1">
    <source>
        <dbReference type="PROSITE" id="PS50146"/>
    </source>
</evidence>
<dbReference type="InterPro" id="IPR017438">
    <property type="entry name" value="ATP-NAD_kinase_N"/>
</dbReference>
<dbReference type="InterPro" id="IPR037607">
    <property type="entry name" value="DGK"/>
</dbReference>
<evidence type="ECO:0000313" key="3">
    <source>
        <dbReference type="Proteomes" id="UP000784294"/>
    </source>
</evidence>
<comment type="caution">
    <text evidence="2">The sequence shown here is derived from an EMBL/GenBank/DDBJ whole genome shotgun (WGS) entry which is preliminary data.</text>
</comment>
<dbReference type="Gene3D" id="3.40.50.10330">
    <property type="entry name" value="Probable inorganic polyphosphate/atp-NAD kinase, domain 1"/>
    <property type="match status" value="1"/>
</dbReference>
<dbReference type="Pfam" id="PF00781">
    <property type="entry name" value="DAGK_cat"/>
    <property type="match status" value="1"/>
</dbReference>
<reference evidence="2" key="1">
    <citation type="submission" date="2018-11" db="EMBL/GenBank/DDBJ databases">
        <authorList>
            <consortium name="Pathogen Informatics"/>
        </authorList>
    </citation>
    <scope>NUCLEOTIDE SEQUENCE</scope>
</reference>
<dbReference type="GO" id="GO:0007165">
    <property type="term" value="P:signal transduction"/>
    <property type="evidence" value="ECO:0007669"/>
    <property type="project" value="InterPro"/>
</dbReference>
<name>A0A3S5AN35_9PLAT</name>
<dbReference type="SUPFAM" id="SSF111331">
    <property type="entry name" value="NAD kinase/diacylglycerol kinase-like"/>
    <property type="match status" value="1"/>
</dbReference>
<dbReference type="EMBL" id="CAAALY010267649">
    <property type="protein sequence ID" value="VEL41052.1"/>
    <property type="molecule type" value="Genomic_DNA"/>
</dbReference>
<organism evidence="2 3">
    <name type="scientific">Protopolystoma xenopodis</name>
    <dbReference type="NCBI Taxonomy" id="117903"/>
    <lineage>
        <taxon>Eukaryota</taxon>
        <taxon>Metazoa</taxon>
        <taxon>Spiralia</taxon>
        <taxon>Lophotrochozoa</taxon>
        <taxon>Platyhelminthes</taxon>
        <taxon>Monogenea</taxon>
        <taxon>Polyopisthocotylea</taxon>
        <taxon>Polystomatidea</taxon>
        <taxon>Polystomatidae</taxon>
        <taxon>Protopolystoma</taxon>
    </lineage>
</organism>
<keyword evidence="3" id="KW-1185">Reference proteome</keyword>